<organism evidence="3 4">
    <name type="scientific">Ephemerocybe angulata</name>
    <dbReference type="NCBI Taxonomy" id="980116"/>
    <lineage>
        <taxon>Eukaryota</taxon>
        <taxon>Fungi</taxon>
        <taxon>Dikarya</taxon>
        <taxon>Basidiomycota</taxon>
        <taxon>Agaricomycotina</taxon>
        <taxon>Agaricomycetes</taxon>
        <taxon>Agaricomycetidae</taxon>
        <taxon>Agaricales</taxon>
        <taxon>Agaricineae</taxon>
        <taxon>Psathyrellaceae</taxon>
        <taxon>Ephemerocybe</taxon>
    </lineage>
</organism>
<sequence length="911" mass="102332">MTSPTRSPPSTRQRYRFSLPGIEYADDYSEAEAASSPFRPSSPPELPTPTKEELRMVAGFDDDIPEDDEDDEDFFVKLKRASPMSTDQKVLSTLEHMRSMYSRFSFYQFASGLFLSKDSDLKAAANMFYAENSHLSMMDVWWDACGGLRDDSLVEWVMDKAAAICEREADYLSSRASEGPHAKAVKQLRLPADEVTAQTVAEFDLKSLASVYARLTPHFSKVVRAFTSPPPGYESGRNRDFGRIMITSMALNLRSMKLNYHQGINSLMLWDGSVPKRLVQMMNQYGICSSYPYQIRAVAALSKSSQANARIAANDPSKIKMLPYDNFNWVSRAWEASASHKTQTHDQVSALLVILPTPPEKTAAEVTSIGQFKEKAGSRHLINPRDALSDILPSSSDHRAFRENASMHVQTILVDILDGLDHLRSTIPKFTEANPIAPIKTEEHYLPTFDQEQGSTRGNMIVLEHYWTKVLGIPKAAFEDTMYTVLGDRLTVARDRAAQDQRAVDLSPHAFDHFSSFSMVGGLMHYEMNFIAAFAGNSWGTEGSTDAVSLSTLHKLLPNRGDVNPRKINYYAWLRFLDVVLQALVLKAAMTSTKKSTPEALAAYLKESDESRLKLSQVAMQVVDSFLIPSPDRLEDSGVKSLKGETESGHAILLFHDIMTLREMHDAVKRGHPTRVLRMIKYWMPMFYAAGSFNYSNECMETLHNVIHDWPSPYGDVAFKGMFFNPRGRIEDFKPSDIRVEHLNDRVKEKAHGSNASPAVLEKVVPAMGLLQDLTDRVFEEMGVEALNQRHAHVGQRNDVRILLRHLDSHNIFEFTKDKPSKHDVVDLYRFGLQRVSGANGGHRRHLERHKLRLQARHSTSATPEQPIDSLVDVIEEALTISAEDAPIEFTLGDADGYEGVEVGNSVEEVF</sequence>
<dbReference type="Pfam" id="PF20231">
    <property type="entry name" value="DUF6589"/>
    <property type="match status" value="1"/>
</dbReference>
<dbReference type="OrthoDB" id="3023484at2759"/>
<protein>
    <recommendedName>
        <fullName evidence="2">DUF6589 domain-containing protein</fullName>
    </recommendedName>
</protein>
<feature type="domain" description="DUF6589" evidence="2">
    <location>
        <begin position="386"/>
        <end position="791"/>
    </location>
</feature>
<comment type="caution">
    <text evidence="3">The sequence shown here is derived from an EMBL/GenBank/DDBJ whole genome shotgun (WGS) entry which is preliminary data.</text>
</comment>
<keyword evidence="4" id="KW-1185">Reference proteome</keyword>
<dbReference type="EMBL" id="JAACJK010000109">
    <property type="protein sequence ID" value="KAF5333409.1"/>
    <property type="molecule type" value="Genomic_DNA"/>
</dbReference>
<name>A0A8H5C1I0_9AGAR</name>
<reference evidence="3 4" key="1">
    <citation type="journal article" date="2020" name="ISME J.">
        <title>Uncovering the hidden diversity of litter-decomposition mechanisms in mushroom-forming fungi.</title>
        <authorList>
            <person name="Floudas D."/>
            <person name="Bentzer J."/>
            <person name="Ahren D."/>
            <person name="Johansson T."/>
            <person name="Persson P."/>
            <person name="Tunlid A."/>
        </authorList>
    </citation>
    <scope>NUCLEOTIDE SEQUENCE [LARGE SCALE GENOMIC DNA]</scope>
    <source>
        <strain evidence="3 4">CBS 175.51</strain>
    </source>
</reference>
<evidence type="ECO:0000259" key="2">
    <source>
        <dbReference type="Pfam" id="PF20231"/>
    </source>
</evidence>
<evidence type="ECO:0000313" key="4">
    <source>
        <dbReference type="Proteomes" id="UP000541558"/>
    </source>
</evidence>
<dbReference type="InterPro" id="IPR046496">
    <property type="entry name" value="DUF6589"/>
</dbReference>
<proteinExistence type="predicted"/>
<dbReference type="AlphaFoldDB" id="A0A8H5C1I0"/>
<dbReference type="Proteomes" id="UP000541558">
    <property type="component" value="Unassembled WGS sequence"/>
</dbReference>
<evidence type="ECO:0000256" key="1">
    <source>
        <dbReference type="SAM" id="MobiDB-lite"/>
    </source>
</evidence>
<evidence type="ECO:0000313" key="3">
    <source>
        <dbReference type="EMBL" id="KAF5333409.1"/>
    </source>
</evidence>
<feature type="region of interest" description="Disordered" evidence="1">
    <location>
        <begin position="29"/>
        <end position="50"/>
    </location>
</feature>
<accession>A0A8H5C1I0</accession>
<gene>
    <name evidence="3" type="ORF">D9611_002634</name>
</gene>